<keyword evidence="16" id="KW-1185">Reference proteome</keyword>
<dbReference type="OrthoDB" id="6353017at2759"/>
<evidence type="ECO:0000256" key="1">
    <source>
        <dbReference type="ARBA" id="ARBA00004584"/>
    </source>
</evidence>
<evidence type="ECO:0000256" key="7">
    <source>
        <dbReference type="ARBA" id="ARBA00023054"/>
    </source>
</evidence>
<feature type="coiled-coil region" evidence="13">
    <location>
        <begin position="86"/>
        <end position="120"/>
    </location>
</feature>
<dbReference type="AlphaFoldDB" id="A0A9D3T081"/>
<evidence type="ECO:0000256" key="6">
    <source>
        <dbReference type="ARBA" id="ARBA00022776"/>
    </source>
</evidence>
<keyword evidence="6 12" id="KW-0498">Mitosis</keyword>
<keyword evidence="5 12" id="KW-0132">Cell division</keyword>
<organism evidence="15 16">
    <name type="scientific">Megalops atlanticus</name>
    <name type="common">Tarpon</name>
    <name type="synonym">Clupea gigantea</name>
    <dbReference type="NCBI Taxonomy" id="7932"/>
    <lineage>
        <taxon>Eukaryota</taxon>
        <taxon>Metazoa</taxon>
        <taxon>Chordata</taxon>
        <taxon>Craniata</taxon>
        <taxon>Vertebrata</taxon>
        <taxon>Euteleostomi</taxon>
        <taxon>Actinopterygii</taxon>
        <taxon>Neopterygii</taxon>
        <taxon>Teleostei</taxon>
        <taxon>Elopiformes</taxon>
        <taxon>Megalopidae</taxon>
        <taxon>Megalops</taxon>
    </lineage>
</organism>
<dbReference type="GO" id="GO:0051301">
    <property type="term" value="P:cell division"/>
    <property type="evidence" value="ECO:0007669"/>
    <property type="project" value="UniProtKB-UniRule"/>
</dbReference>
<accession>A0A9D3T081</accession>
<dbReference type="InterPro" id="IPR013255">
    <property type="entry name" value="Spc25_C"/>
</dbReference>
<comment type="subcellular location">
    <subcellularLocation>
        <location evidence="1">Chromosome</location>
        <location evidence="1">Centromere</location>
    </subcellularLocation>
    <subcellularLocation>
        <location evidence="12">Nucleus</location>
    </subcellularLocation>
    <subcellularLocation>
        <location evidence="12">Chromosome</location>
        <location evidence="12">Centromere</location>
        <location evidence="12">Kinetochore</location>
    </subcellularLocation>
</comment>
<proteinExistence type="inferred from homology"/>
<evidence type="ECO:0000256" key="3">
    <source>
        <dbReference type="ARBA" id="ARBA00013692"/>
    </source>
</evidence>
<keyword evidence="7 13" id="KW-0175">Coiled coil</keyword>
<evidence type="ECO:0000256" key="10">
    <source>
        <dbReference type="ARBA" id="ARBA00045419"/>
    </source>
</evidence>
<keyword evidence="9 12" id="KW-0137">Centromere</keyword>
<keyword evidence="12" id="KW-0995">Kinetochore</keyword>
<gene>
    <name evidence="15" type="ORF">MATL_G00183970</name>
</gene>
<reference evidence="15" key="1">
    <citation type="submission" date="2021-01" db="EMBL/GenBank/DDBJ databases">
        <authorList>
            <person name="Zahm M."/>
            <person name="Roques C."/>
            <person name="Cabau C."/>
            <person name="Klopp C."/>
            <person name="Donnadieu C."/>
            <person name="Jouanno E."/>
            <person name="Lampietro C."/>
            <person name="Louis A."/>
            <person name="Herpin A."/>
            <person name="Echchiki A."/>
            <person name="Berthelot C."/>
            <person name="Parey E."/>
            <person name="Roest-Crollius H."/>
            <person name="Braasch I."/>
            <person name="Postlethwait J."/>
            <person name="Bobe J."/>
            <person name="Montfort J."/>
            <person name="Bouchez O."/>
            <person name="Begum T."/>
            <person name="Mejri S."/>
            <person name="Adams A."/>
            <person name="Chen W.-J."/>
            <person name="Guiguen Y."/>
        </authorList>
    </citation>
    <scope>NUCLEOTIDE SEQUENCE</scope>
    <source>
        <strain evidence="15">YG-15Mar2019-1</strain>
        <tissue evidence="15">Brain</tissue>
    </source>
</reference>
<comment type="similarity">
    <text evidence="2 12">Belongs to the SPC25 family.</text>
</comment>
<dbReference type="PANTHER" id="PTHR14281">
    <property type="entry name" value="KINETOCHORE PROTEIN SPC25-RELATED"/>
    <property type="match status" value="1"/>
</dbReference>
<evidence type="ECO:0000313" key="15">
    <source>
        <dbReference type="EMBL" id="KAG7464133.1"/>
    </source>
</evidence>
<name>A0A9D3T081_MEGAT</name>
<comment type="function">
    <text evidence="10">Acts as a component of the essential kinetochore-associated NDC80 complex, which is required for chromosome segregation and spindle checkpoint activity. Required for kinetochore integrity and the organization of stable microtubule binding sites in the outer plate of the kinetochore. The NDC80 complex synergistically enhances the affinity of the SKA1 complex for microtubules and may allow the NDC80 complex to track depolymerizing microtubules.</text>
</comment>
<evidence type="ECO:0000256" key="5">
    <source>
        <dbReference type="ARBA" id="ARBA00022618"/>
    </source>
</evidence>
<evidence type="ECO:0000256" key="12">
    <source>
        <dbReference type="RuleBase" id="RU367150"/>
    </source>
</evidence>
<evidence type="ECO:0000259" key="14">
    <source>
        <dbReference type="Pfam" id="PF08234"/>
    </source>
</evidence>
<protein>
    <recommendedName>
        <fullName evidence="3 12">Kinetochore protein SPC25</fullName>
    </recommendedName>
</protein>
<keyword evidence="12" id="KW-0539">Nucleus</keyword>
<evidence type="ECO:0000256" key="4">
    <source>
        <dbReference type="ARBA" id="ARBA00022454"/>
    </source>
</evidence>
<dbReference type="GO" id="GO:0007059">
    <property type="term" value="P:chromosome segregation"/>
    <property type="evidence" value="ECO:0007669"/>
    <property type="project" value="InterPro"/>
</dbReference>
<keyword evidence="8 12" id="KW-0131">Cell cycle</keyword>
<comment type="subunit">
    <text evidence="11">Component of the NDC80 complex, which is composed of ndc80, cdca1, spbc24 and spbc25. The NDC80 complex interacts with mis12 and zwint.</text>
</comment>
<comment type="caution">
    <text evidence="15">The sequence shown here is derived from an EMBL/GenBank/DDBJ whole genome shotgun (WGS) entry which is preliminary data.</text>
</comment>
<evidence type="ECO:0000256" key="11">
    <source>
        <dbReference type="ARBA" id="ARBA00065771"/>
    </source>
</evidence>
<sequence>MVTGMACIQDPDVVEHFSSKLEEIRSKLLSQAVGEMIDTEEELRQAHRQFFKSVKDTCSKKCKEDETMFETFQVYRRDLEHIRALIKEKQDRIPETLSELEEKEIQKETMIRNINRLKEGQAKKRELIISQNKANKARLKNLNKAKQVFQDWLGLEIRKIHGEKLQFVFRNINHKDPEGAYTFILRINEEGSYEVVSCDPPLENMALLERRLQETKNFSAFLANVRKEFSS</sequence>
<dbReference type="PANTHER" id="PTHR14281:SF0">
    <property type="entry name" value="KINETOCHORE PROTEIN SPC25"/>
    <property type="match status" value="1"/>
</dbReference>
<evidence type="ECO:0000256" key="8">
    <source>
        <dbReference type="ARBA" id="ARBA00023306"/>
    </source>
</evidence>
<dbReference type="GO" id="GO:0031262">
    <property type="term" value="C:Ndc80 complex"/>
    <property type="evidence" value="ECO:0007669"/>
    <property type="project" value="InterPro"/>
</dbReference>
<evidence type="ECO:0000256" key="13">
    <source>
        <dbReference type="SAM" id="Coils"/>
    </source>
</evidence>
<feature type="domain" description="Chromosome segregation protein Spc25 C-terminal" evidence="14">
    <location>
        <begin position="160"/>
        <end position="229"/>
    </location>
</feature>
<evidence type="ECO:0000256" key="2">
    <source>
        <dbReference type="ARBA" id="ARBA00006379"/>
    </source>
</evidence>
<dbReference type="InterPro" id="IPR045143">
    <property type="entry name" value="Spc25"/>
</dbReference>
<dbReference type="Pfam" id="PF08234">
    <property type="entry name" value="Spindle_Spc25"/>
    <property type="match status" value="1"/>
</dbReference>
<dbReference type="Gene3D" id="3.30.457.50">
    <property type="entry name" value="Chromosome segregation protein Spc25"/>
    <property type="match status" value="1"/>
</dbReference>
<dbReference type="CDD" id="cd23784">
    <property type="entry name" value="RWD_Spc25"/>
    <property type="match status" value="1"/>
</dbReference>
<evidence type="ECO:0000256" key="9">
    <source>
        <dbReference type="ARBA" id="ARBA00023328"/>
    </source>
</evidence>
<keyword evidence="4 12" id="KW-0158">Chromosome</keyword>
<dbReference type="EMBL" id="JAFDVH010000015">
    <property type="protein sequence ID" value="KAG7464133.1"/>
    <property type="molecule type" value="Genomic_DNA"/>
</dbReference>
<dbReference type="GO" id="GO:0005634">
    <property type="term" value="C:nucleus"/>
    <property type="evidence" value="ECO:0007669"/>
    <property type="project" value="UniProtKB-SubCell"/>
</dbReference>
<dbReference type="FunFam" id="3.30.457.50:FF:000001">
    <property type="entry name" value="Probable kinetochore protein spc25"/>
    <property type="match status" value="1"/>
</dbReference>
<evidence type="ECO:0000313" key="16">
    <source>
        <dbReference type="Proteomes" id="UP001046870"/>
    </source>
</evidence>
<dbReference type="Proteomes" id="UP001046870">
    <property type="component" value="Chromosome 15"/>
</dbReference>